<organism evidence="2">
    <name type="scientific">Oikopleura dioica</name>
    <name type="common">Tunicate</name>
    <dbReference type="NCBI Taxonomy" id="34765"/>
    <lineage>
        <taxon>Eukaryota</taxon>
        <taxon>Metazoa</taxon>
        <taxon>Chordata</taxon>
        <taxon>Tunicata</taxon>
        <taxon>Appendicularia</taxon>
        <taxon>Copelata</taxon>
        <taxon>Oikopleuridae</taxon>
        <taxon>Oikopleura</taxon>
    </lineage>
</organism>
<accession>E4YIG9</accession>
<dbReference type="EMBL" id="FN654610">
    <property type="protein sequence ID" value="CBY35280.1"/>
    <property type="molecule type" value="Genomic_DNA"/>
</dbReference>
<sequence>MFKRLFQFALPGVLAFWKVSNLDIEDSPLVTFFPKSVCYSSKPATPVNCPNLFKCIHRGQTVTPDKPLVLLDSCEDYRCACPTGKIKSEGVKCKNGYLNCQWKYEGCQLMKTTMNSASCLYLITIREQLLPALEQ</sequence>
<feature type="signal peptide" evidence="1">
    <location>
        <begin position="1"/>
        <end position="15"/>
    </location>
</feature>
<feature type="chain" id="PRO_5012994412" evidence="1">
    <location>
        <begin position="16"/>
        <end position="135"/>
    </location>
</feature>
<keyword evidence="1" id="KW-0732">Signal</keyword>
<evidence type="ECO:0000256" key="1">
    <source>
        <dbReference type="SAM" id="SignalP"/>
    </source>
</evidence>
<reference evidence="2" key="1">
    <citation type="journal article" date="2010" name="Science">
        <title>Plasticity of animal genome architecture unmasked by rapid evolution of a pelagic tunicate.</title>
        <authorList>
            <person name="Denoeud F."/>
            <person name="Henriet S."/>
            <person name="Mungpakdee S."/>
            <person name="Aury J.M."/>
            <person name="Da Silva C."/>
            <person name="Brinkmann H."/>
            <person name="Mikhaleva J."/>
            <person name="Olsen L.C."/>
            <person name="Jubin C."/>
            <person name="Canestro C."/>
            <person name="Bouquet J.M."/>
            <person name="Danks G."/>
            <person name="Poulain J."/>
            <person name="Campsteijn C."/>
            <person name="Adamski M."/>
            <person name="Cross I."/>
            <person name="Yadetie F."/>
            <person name="Muffato M."/>
            <person name="Louis A."/>
            <person name="Butcher S."/>
            <person name="Tsagkogeorga G."/>
            <person name="Konrad A."/>
            <person name="Singh S."/>
            <person name="Jensen M.F."/>
            <person name="Cong E.H."/>
            <person name="Eikeseth-Otteraa H."/>
            <person name="Noel B."/>
            <person name="Anthouard V."/>
            <person name="Porcel B.M."/>
            <person name="Kachouri-Lafond R."/>
            <person name="Nishino A."/>
            <person name="Ugolini M."/>
            <person name="Chourrout P."/>
            <person name="Nishida H."/>
            <person name="Aasland R."/>
            <person name="Huzurbazar S."/>
            <person name="Westhof E."/>
            <person name="Delsuc F."/>
            <person name="Lehrach H."/>
            <person name="Reinhardt R."/>
            <person name="Weissenbach J."/>
            <person name="Roy S.W."/>
            <person name="Artiguenave F."/>
            <person name="Postlethwait J.H."/>
            <person name="Manak J.R."/>
            <person name="Thompson E.M."/>
            <person name="Jaillon O."/>
            <person name="Du Pasquier L."/>
            <person name="Boudinot P."/>
            <person name="Liberles D.A."/>
            <person name="Volff J.N."/>
            <person name="Philippe H."/>
            <person name="Lenhard B."/>
            <person name="Roest Crollius H."/>
            <person name="Wincker P."/>
            <person name="Chourrout D."/>
        </authorList>
    </citation>
    <scope>NUCLEOTIDE SEQUENCE [LARGE SCALE GENOMIC DNA]</scope>
</reference>
<protein>
    <submittedName>
        <fullName evidence="2">Uncharacterized protein</fullName>
    </submittedName>
</protein>
<evidence type="ECO:0000313" key="2">
    <source>
        <dbReference type="EMBL" id="CBY35280.1"/>
    </source>
</evidence>
<proteinExistence type="predicted"/>
<name>E4YIG9_OIKDI</name>
<dbReference type="AlphaFoldDB" id="E4YIG9"/>
<dbReference type="Proteomes" id="UP000011014">
    <property type="component" value="Unassembled WGS sequence"/>
</dbReference>
<gene>
    <name evidence="2" type="ORF">GSOID_T00027087001</name>
</gene>